<keyword evidence="1" id="KW-1133">Transmembrane helix</keyword>
<dbReference type="AlphaFoldDB" id="A9DUQ3"/>
<keyword evidence="1" id="KW-0472">Membrane</keyword>
<dbReference type="Proteomes" id="UP000002945">
    <property type="component" value="Unassembled WGS sequence"/>
</dbReference>
<reference evidence="2 3" key="1">
    <citation type="journal article" date="2011" name="J. Bacteriol.">
        <title>Genome sequence of the algicidal bacterium Kordia algicida OT-1.</title>
        <authorList>
            <person name="Lee H.S."/>
            <person name="Kang S.G."/>
            <person name="Kwon K.K."/>
            <person name="Lee J.H."/>
            <person name="Kim S.J."/>
        </authorList>
    </citation>
    <scope>NUCLEOTIDE SEQUENCE [LARGE SCALE GENOMIC DNA]</scope>
    <source>
        <strain evidence="2 3">OT-1</strain>
    </source>
</reference>
<keyword evidence="3" id="KW-1185">Reference proteome</keyword>
<gene>
    <name evidence="2" type="ORF">KAOT1_02882</name>
</gene>
<dbReference type="OrthoDB" id="1099888at2"/>
<dbReference type="HOGENOM" id="CLU_163230_0_0_10"/>
<feature type="transmembrane region" description="Helical" evidence="1">
    <location>
        <begin position="12"/>
        <end position="41"/>
    </location>
</feature>
<protein>
    <recommendedName>
        <fullName evidence="4">DUF4190 domain-containing protein</fullName>
    </recommendedName>
</protein>
<proteinExistence type="predicted"/>
<feature type="transmembrane region" description="Helical" evidence="1">
    <location>
        <begin position="66"/>
        <end position="91"/>
    </location>
</feature>
<evidence type="ECO:0000313" key="3">
    <source>
        <dbReference type="Proteomes" id="UP000002945"/>
    </source>
</evidence>
<keyword evidence="1" id="KW-0812">Transmembrane</keyword>
<dbReference type="RefSeq" id="WP_007093149.1">
    <property type="nucleotide sequence ID" value="NZ_CP142125.1"/>
</dbReference>
<evidence type="ECO:0008006" key="4">
    <source>
        <dbReference type="Google" id="ProtNLM"/>
    </source>
</evidence>
<dbReference type="eggNOG" id="ENOG5032SAQ">
    <property type="taxonomic scope" value="Bacteria"/>
</dbReference>
<dbReference type="EMBL" id="ABIB01000004">
    <property type="protein sequence ID" value="EDP96319.1"/>
    <property type="molecule type" value="Genomic_DNA"/>
</dbReference>
<accession>A9DUQ3</accession>
<comment type="caution">
    <text evidence="2">The sequence shown here is derived from an EMBL/GenBank/DDBJ whole genome shotgun (WGS) entry which is preliminary data.</text>
</comment>
<evidence type="ECO:0000256" key="1">
    <source>
        <dbReference type="SAM" id="Phobius"/>
    </source>
</evidence>
<dbReference type="STRING" id="391587.KAOT1_02882"/>
<dbReference type="NCBIfam" id="NF040945">
    <property type="entry name" value="CCC_membrane"/>
    <property type="match status" value="1"/>
</dbReference>
<name>A9DUQ3_9FLAO</name>
<organism evidence="2 3">
    <name type="scientific">Kordia algicida OT-1</name>
    <dbReference type="NCBI Taxonomy" id="391587"/>
    <lineage>
        <taxon>Bacteria</taxon>
        <taxon>Pseudomonadati</taxon>
        <taxon>Bacteroidota</taxon>
        <taxon>Flavobacteriia</taxon>
        <taxon>Flavobacteriales</taxon>
        <taxon>Flavobacteriaceae</taxon>
        <taxon>Kordia</taxon>
    </lineage>
</organism>
<evidence type="ECO:0000313" key="2">
    <source>
        <dbReference type="EMBL" id="EDP96319.1"/>
    </source>
</evidence>
<dbReference type="Pfam" id="PF07666">
    <property type="entry name" value="MpPF26"/>
    <property type="match status" value="1"/>
</dbReference>
<sequence length="110" mass="12471">MENRKLPNDVLIIILGILSIVGCCFWGVVGLVLGLVTLYLASNATKIYQQNPDGYDNYSNIKIGRVLAIIGIVLSVLYLLLMIWMIATFGWEAMQDQEEMRRLMEEKFGQ</sequence>
<dbReference type="InterPro" id="IPR011655">
    <property type="entry name" value="MpPF26"/>
</dbReference>
<dbReference type="PROSITE" id="PS51257">
    <property type="entry name" value="PROKAR_LIPOPROTEIN"/>
    <property type="match status" value="1"/>
</dbReference>